<evidence type="ECO:0000313" key="2">
    <source>
        <dbReference type="Proteomes" id="UP000196027"/>
    </source>
</evidence>
<gene>
    <name evidence="1" type="ORF">OLMES_3406</name>
</gene>
<dbReference type="KEGG" id="ome:OLMES_3406"/>
<dbReference type="AlphaFoldDB" id="A0A1Y0IDJ4"/>
<name>A0A1Y0IDJ4_9GAMM</name>
<sequence>MKETSTPIKEPSKAFIKALHHLLRPLVRLLLHFQITYPSLGNILKQLYVDVAERDFKLEGKAQTDSRISLLTGIHRKDVKRLREVSEEAYVPSATASLGSQIIARWLSDPAYLNAEGLPIALPKSGDKGLSFDQLVKEVAKQDIRSRAVLDEWVRLGVAKMDDKDHVVLNNDAFVPKHGFDDKAFFFGKHLHDHISASAHNLTNGEPPQFDRGVFYNNLTTESIETLRELIEVQATALLVSVNKEAKALQIDDRGKEGANQRFNLGAYFWVEEQAPKKDVEGKKEADDEK</sequence>
<dbReference type="Proteomes" id="UP000196027">
    <property type="component" value="Chromosome"/>
</dbReference>
<evidence type="ECO:0000313" key="1">
    <source>
        <dbReference type="EMBL" id="ARU57444.1"/>
    </source>
</evidence>
<protein>
    <submittedName>
        <fullName evidence="1">Uncharacterized protein</fullName>
    </submittedName>
</protein>
<dbReference type="OrthoDB" id="6356376at2"/>
<keyword evidence="2" id="KW-1185">Reference proteome</keyword>
<organism evidence="1 2">
    <name type="scientific">Oleiphilus messinensis</name>
    <dbReference type="NCBI Taxonomy" id="141451"/>
    <lineage>
        <taxon>Bacteria</taxon>
        <taxon>Pseudomonadati</taxon>
        <taxon>Pseudomonadota</taxon>
        <taxon>Gammaproteobacteria</taxon>
        <taxon>Oceanospirillales</taxon>
        <taxon>Oleiphilaceae</taxon>
        <taxon>Oleiphilus</taxon>
    </lineage>
</organism>
<dbReference type="Pfam" id="PF20112">
    <property type="entry name" value="DUF6502"/>
    <property type="match status" value="1"/>
</dbReference>
<proteinExistence type="predicted"/>
<dbReference type="InterPro" id="IPR045445">
    <property type="entry name" value="DUF6502"/>
</dbReference>
<dbReference type="EMBL" id="CP021425">
    <property type="protein sequence ID" value="ARU57444.1"/>
    <property type="molecule type" value="Genomic_DNA"/>
</dbReference>
<accession>A0A1Y0IDJ4</accession>
<reference evidence="1 2" key="1">
    <citation type="submission" date="2017-05" db="EMBL/GenBank/DDBJ databases">
        <title>Genomic insights into alkan degradation activity of Oleiphilus messinensis.</title>
        <authorList>
            <person name="Kozyavkin S.A."/>
            <person name="Slesarev A.I."/>
            <person name="Golyshin P.N."/>
            <person name="Korzhenkov A."/>
            <person name="Golyshina O.N."/>
            <person name="Toshchakov S.V."/>
        </authorList>
    </citation>
    <scope>NUCLEOTIDE SEQUENCE [LARGE SCALE GENOMIC DNA]</scope>
    <source>
        <strain evidence="1 2">ME102</strain>
    </source>
</reference>